<gene>
    <name evidence="1" type="ORF">PV367_02335</name>
</gene>
<dbReference type="AlphaFoldDB" id="A0AAJ2PKG4"/>
<evidence type="ECO:0000313" key="1">
    <source>
        <dbReference type="EMBL" id="MDX3128661.1"/>
    </source>
</evidence>
<reference evidence="1" key="1">
    <citation type="journal article" date="2023" name="Microb. Genom.">
        <title>Mesoterricola silvestris gen. nov., sp. nov., Mesoterricola sediminis sp. nov., Geothrix oryzae sp. nov., Geothrix edaphica sp. nov., Geothrix rubra sp. nov., and Geothrix limicola sp. nov., six novel members of Acidobacteriota isolated from soils.</title>
        <authorList>
            <person name="Weisberg A.J."/>
            <person name="Pearce E."/>
            <person name="Kramer C.G."/>
            <person name="Chang J.H."/>
            <person name="Clarke C.R."/>
        </authorList>
    </citation>
    <scope>NUCLEOTIDE SEQUENCE</scope>
    <source>
        <strain evidence="1">ND06-05F</strain>
    </source>
</reference>
<organism evidence="1 2">
    <name type="scientific">Streptomyces europaeiscabiei</name>
    <dbReference type="NCBI Taxonomy" id="146819"/>
    <lineage>
        <taxon>Bacteria</taxon>
        <taxon>Bacillati</taxon>
        <taxon>Actinomycetota</taxon>
        <taxon>Actinomycetes</taxon>
        <taxon>Kitasatosporales</taxon>
        <taxon>Streptomycetaceae</taxon>
        <taxon>Streptomyces</taxon>
    </lineage>
</organism>
<accession>A0AAJ2PKG4</accession>
<name>A0AAJ2PKG4_9ACTN</name>
<dbReference type="Proteomes" id="UP001273589">
    <property type="component" value="Unassembled WGS sequence"/>
</dbReference>
<comment type="caution">
    <text evidence="1">The sequence shown here is derived from an EMBL/GenBank/DDBJ whole genome shotgun (WGS) entry which is preliminary data.</text>
</comment>
<dbReference type="EMBL" id="JARAWN010000007">
    <property type="protein sequence ID" value="MDX3128661.1"/>
    <property type="molecule type" value="Genomic_DNA"/>
</dbReference>
<proteinExistence type="predicted"/>
<evidence type="ECO:0000313" key="2">
    <source>
        <dbReference type="Proteomes" id="UP001273589"/>
    </source>
</evidence>
<sequence>MSGSEGRGWAPVTGAGRQLLRERLIEAIDVIRSQAVVAERAAQAFDVVGERSATESGHAVTAVR</sequence>
<dbReference type="RefSeq" id="WP_319688905.1">
    <property type="nucleotide sequence ID" value="NZ_JARAWN010000007.1"/>
</dbReference>
<protein>
    <submittedName>
        <fullName evidence="1">Uncharacterized protein</fullName>
    </submittedName>
</protein>